<dbReference type="InterPro" id="IPR000980">
    <property type="entry name" value="SH2"/>
</dbReference>
<name>A0A7R9KGM5_9ACAR</name>
<evidence type="ECO:0000256" key="2">
    <source>
        <dbReference type="ARBA" id="ARBA00022700"/>
    </source>
</evidence>
<keyword evidence="7" id="KW-1133">Transmembrane helix</keyword>
<dbReference type="Proteomes" id="UP000759131">
    <property type="component" value="Unassembled WGS sequence"/>
</dbReference>
<sequence length="1171" mass="134636">MNFQRLFQDFNSSKFVVYLCLLLFSMLFALRVDNTIVISYWLVFTPLWLWKCLVIVGALIGTVVWIRNPDYRQSDNSYIHFKSMLISLSLQLLLLMFELLVCDKLESGRHFWILAFIPLVFISLLSIAVCIWSLKNDRAFEMELFCSVNILQFIFIALRMDAFITWSWVLVFVPIWIITCLAIIGVLYALIFAVILLRTPEVGAEQRRQSLHSAISYSLIVLPLLVFLVLLSNKLDSVHTSNPSQMDYFSTCIPLYFTFAILLCLSFGNKGGNLYKDKHIVEGVDPLDMNSEDFGCKLCTDCSDEDMNTQFFASGPFYAMDSSVETIGSEAETLVEVMDRRQRSDQCSVLYAEMPHLFDNNVQLTDDDIPVHNTCNADTICDTYHTNRSTQLRTCVEPNYQFVCYKYCSPLSVGRVSQLDHHLYYISNNEPNIESEAEINDNHDNNYNHNHNSHLSSPLMLTFCKHNAREDDTTTHSTHTNDCDNDLNESVDCVQRATNYTTVIKPKALRPQLAMDGHSVIHTNVWPLIPSTLPTLSFHGSTHVLTDKDESAFTQISRRRSNSEATHYYQSLNNENEIPSRSDAHYNRPLRPQRSKSVNKTYNNCDQSLFDSHTNDTKRYYLSNKYREKCNECNEWDDDKHLNQTSMQSSEPIHMTLEEVRHFFSNNPTKCLTKHKPNTNDIDDRNSLSKSKSKSKIKCAIESLFRSKRKSGSPVLCNQYNTNEPEFMDQNSSKGLQECVTNMCLNDSTSPFTHRALPPLPPLPSIVTPLTNAEQLLAIDMDVKDDERQKFLDYAASIERVKDCGWYWGPISGSMAEQLLESEPCGSFIVRDSSDEHYIFSLTFKLNGLVRHVRIEHDQGNFSFGSLQKFKSNTIVDFIENAVQHSRSGRFLFFLHRRPVMGPMRVQLLHPVSRFKQIQSLQHMCRASPFTHRALPPLPPLPSIVTPLTDAEQLLAIDRDVKDVKDDERQKFLDYAASIERCGWYWGPISGSMAEQLLESEPCGSFIVRDSSDEHYIFSLTFKLNGLVRHVRIEHDQGNFSFGSLQKFKSNTIVDFIENAVQHSRSGRFLFFLHRRPVMGPMRVQLLHPVSRFKQIQSLQHMCRFVILKHVRRDLIEGLPLPKMLKTYLNTPYYYSEELALMNEGSNSSHFNHQGSQRELTTSPNTSQSLT</sequence>
<dbReference type="GO" id="GO:0009968">
    <property type="term" value="P:negative regulation of signal transduction"/>
    <property type="evidence" value="ECO:0007669"/>
    <property type="project" value="UniProtKB-KW"/>
</dbReference>
<dbReference type="SMART" id="SM00252">
    <property type="entry name" value="SH2"/>
    <property type="match status" value="2"/>
</dbReference>
<evidence type="ECO:0000256" key="3">
    <source>
        <dbReference type="ARBA" id="ARBA00022786"/>
    </source>
</evidence>
<dbReference type="SUPFAM" id="SSF55550">
    <property type="entry name" value="SH2 domain"/>
    <property type="match status" value="2"/>
</dbReference>
<dbReference type="PROSITE" id="PS50225">
    <property type="entry name" value="SOCS"/>
    <property type="match status" value="1"/>
</dbReference>
<dbReference type="GO" id="GO:0035556">
    <property type="term" value="P:intracellular signal transduction"/>
    <property type="evidence" value="ECO:0007669"/>
    <property type="project" value="InterPro"/>
</dbReference>
<evidence type="ECO:0008006" key="12">
    <source>
        <dbReference type="Google" id="ProtNLM"/>
    </source>
</evidence>
<keyword evidence="4 5" id="KW-0727">SH2 domain</keyword>
<feature type="transmembrane region" description="Helical" evidence="7">
    <location>
        <begin position="209"/>
        <end position="228"/>
    </location>
</feature>
<keyword evidence="2" id="KW-0734">Signal transduction inhibitor</keyword>
<keyword evidence="3" id="KW-0833">Ubl conjugation pathway</keyword>
<feature type="transmembrane region" description="Helical" evidence="7">
    <location>
        <begin position="48"/>
        <end position="66"/>
    </location>
</feature>
<feature type="transmembrane region" description="Helical" evidence="7">
    <location>
        <begin position="144"/>
        <end position="169"/>
    </location>
</feature>
<keyword evidence="7" id="KW-0812">Transmembrane</keyword>
<reference evidence="10" key="1">
    <citation type="submission" date="2020-11" db="EMBL/GenBank/DDBJ databases">
        <authorList>
            <person name="Tran Van P."/>
        </authorList>
    </citation>
    <scope>NUCLEOTIDE SEQUENCE</scope>
</reference>
<feature type="domain" description="SH2" evidence="8">
    <location>
        <begin position="984"/>
        <end position="1090"/>
    </location>
</feature>
<dbReference type="InterPro" id="IPR036036">
    <property type="entry name" value="SOCS_box-like_dom_sf"/>
</dbReference>
<dbReference type="CDD" id="cd10388">
    <property type="entry name" value="SH2_SOCS7"/>
    <property type="match status" value="2"/>
</dbReference>
<dbReference type="Pfam" id="PF00017">
    <property type="entry name" value="SH2"/>
    <property type="match status" value="2"/>
</dbReference>
<dbReference type="PANTHER" id="PTHR10155:SF5">
    <property type="entry name" value="SUPPRESSOR OF CYTOKINE SIGNALING 7"/>
    <property type="match status" value="1"/>
</dbReference>
<dbReference type="PROSITE" id="PS50001">
    <property type="entry name" value="SH2"/>
    <property type="match status" value="2"/>
</dbReference>
<dbReference type="OrthoDB" id="6426624at2759"/>
<dbReference type="GO" id="GO:0046854">
    <property type="term" value="P:phosphatidylinositol phosphate biosynthetic process"/>
    <property type="evidence" value="ECO:0007669"/>
    <property type="project" value="TreeGrafter"/>
</dbReference>
<keyword evidence="7" id="KW-0472">Membrane</keyword>
<evidence type="ECO:0000313" key="11">
    <source>
        <dbReference type="Proteomes" id="UP000759131"/>
    </source>
</evidence>
<dbReference type="SUPFAM" id="SSF158235">
    <property type="entry name" value="SOCS box-like"/>
    <property type="match status" value="1"/>
</dbReference>
<gene>
    <name evidence="10" type="ORF">OSB1V03_LOCUS3220</name>
</gene>
<dbReference type="InterPro" id="IPR037346">
    <property type="entry name" value="SOCS7_SOCS"/>
</dbReference>
<dbReference type="InterPro" id="IPR036860">
    <property type="entry name" value="SH2_dom_sf"/>
</dbReference>
<dbReference type="PANTHER" id="PTHR10155">
    <property type="entry name" value="PHOSPHATIDYLINOSITOL 3-KINASE REGULATORY SUBUNIT"/>
    <property type="match status" value="1"/>
</dbReference>
<feature type="domain" description="SOCS box" evidence="9">
    <location>
        <begin position="1085"/>
        <end position="1135"/>
    </location>
</feature>
<keyword evidence="1" id="KW-0341">Growth regulation</keyword>
<protein>
    <recommendedName>
        <fullName evidence="12">Suppressor of cytokine signaling 7</fullName>
    </recommendedName>
</protein>
<evidence type="ECO:0000256" key="5">
    <source>
        <dbReference type="PROSITE-ProRule" id="PRU00191"/>
    </source>
</evidence>
<evidence type="ECO:0000256" key="6">
    <source>
        <dbReference type="SAM" id="MobiDB-lite"/>
    </source>
</evidence>
<organism evidence="10">
    <name type="scientific">Medioppia subpectinata</name>
    <dbReference type="NCBI Taxonomy" id="1979941"/>
    <lineage>
        <taxon>Eukaryota</taxon>
        <taxon>Metazoa</taxon>
        <taxon>Ecdysozoa</taxon>
        <taxon>Arthropoda</taxon>
        <taxon>Chelicerata</taxon>
        <taxon>Arachnida</taxon>
        <taxon>Acari</taxon>
        <taxon>Acariformes</taxon>
        <taxon>Sarcoptiformes</taxon>
        <taxon>Oribatida</taxon>
        <taxon>Brachypylina</taxon>
        <taxon>Oppioidea</taxon>
        <taxon>Oppiidae</taxon>
        <taxon>Medioppia</taxon>
    </lineage>
</organism>
<feature type="domain" description="SH2" evidence="8">
    <location>
        <begin position="806"/>
        <end position="912"/>
    </location>
</feature>
<evidence type="ECO:0000256" key="1">
    <source>
        <dbReference type="ARBA" id="ARBA00022604"/>
    </source>
</evidence>
<dbReference type="SMART" id="SM00969">
    <property type="entry name" value="SOCS_box"/>
    <property type="match status" value="1"/>
</dbReference>
<proteinExistence type="predicted"/>
<dbReference type="Gene3D" id="3.30.505.10">
    <property type="entry name" value="SH2 domain"/>
    <property type="match status" value="2"/>
</dbReference>
<dbReference type="GO" id="GO:0005942">
    <property type="term" value="C:phosphatidylinositol 3-kinase complex"/>
    <property type="evidence" value="ECO:0007669"/>
    <property type="project" value="TreeGrafter"/>
</dbReference>
<evidence type="ECO:0000313" key="10">
    <source>
        <dbReference type="EMBL" id="CAD7622757.1"/>
    </source>
</evidence>
<keyword evidence="11" id="KW-1185">Reference proteome</keyword>
<feature type="transmembrane region" description="Helical" evidence="7">
    <location>
        <begin position="15"/>
        <end position="42"/>
    </location>
</feature>
<dbReference type="InterPro" id="IPR035866">
    <property type="entry name" value="SOCS7_SH2"/>
</dbReference>
<dbReference type="SMART" id="SM00253">
    <property type="entry name" value="SOCS"/>
    <property type="match status" value="1"/>
</dbReference>
<dbReference type="GO" id="GO:0046935">
    <property type="term" value="F:1-phosphatidylinositol-3-kinase regulator activity"/>
    <property type="evidence" value="ECO:0007669"/>
    <property type="project" value="TreeGrafter"/>
</dbReference>
<evidence type="ECO:0000259" key="9">
    <source>
        <dbReference type="PROSITE" id="PS50225"/>
    </source>
</evidence>
<dbReference type="EMBL" id="OC855847">
    <property type="protein sequence ID" value="CAD7622757.1"/>
    <property type="molecule type" value="Genomic_DNA"/>
</dbReference>
<dbReference type="CDD" id="cd03741">
    <property type="entry name" value="SOCS_SOCS7"/>
    <property type="match status" value="1"/>
</dbReference>
<dbReference type="InterPro" id="IPR019396">
    <property type="entry name" value="TM_Fragile-X-F-assoc"/>
</dbReference>
<evidence type="ECO:0000256" key="4">
    <source>
        <dbReference type="ARBA" id="ARBA00022999"/>
    </source>
</evidence>
<feature type="region of interest" description="Disordered" evidence="6">
    <location>
        <begin position="1146"/>
        <end position="1171"/>
    </location>
</feature>
<evidence type="ECO:0000259" key="8">
    <source>
        <dbReference type="PROSITE" id="PS50001"/>
    </source>
</evidence>
<feature type="transmembrane region" description="Helical" evidence="7">
    <location>
        <begin position="175"/>
        <end position="197"/>
    </location>
</feature>
<feature type="transmembrane region" description="Helical" evidence="7">
    <location>
        <begin position="111"/>
        <end position="132"/>
    </location>
</feature>
<dbReference type="InterPro" id="IPR001496">
    <property type="entry name" value="SOCS_box"/>
</dbReference>
<feature type="transmembrane region" description="Helical" evidence="7">
    <location>
        <begin position="78"/>
        <end position="99"/>
    </location>
</feature>
<dbReference type="Pfam" id="PF10269">
    <property type="entry name" value="Tmemb_185A"/>
    <property type="match status" value="1"/>
</dbReference>
<accession>A0A7R9KGM5</accession>
<dbReference type="EMBL" id="CAJPIZ010001272">
    <property type="protein sequence ID" value="CAG2103187.1"/>
    <property type="molecule type" value="Genomic_DNA"/>
</dbReference>
<feature type="region of interest" description="Disordered" evidence="6">
    <location>
        <begin position="572"/>
        <end position="603"/>
    </location>
</feature>
<dbReference type="AlphaFoldDB" id="A0A7R9KGM5"/>
<dbReference type="Pfam" id="PF07525">
    <property type="entry name" value="SOCS_box"/>
    <property type="match status" value="1"/>
</dbReference>
<evidence type="ECO:0000256" key="7">
    <source>
        <dbReference type="SAM" id="Phobius"/>
    </source>
</evidence>